<organism evidence="11 14">
    <name type="scientific">Didymodactylos carnosus</name>
    <dbReference type="NCBI Taxonomy" id="1234261"/>
    <lineage>
        <taxon>Eukaryota</taxon>
        <taxon>Metazoa</taxon>
        <taxon>Spiralia</taxon>
        <taxon>Gnathifera</taxon>
        <taxon>Rotifera</taxon>
        <taxon>Eurotatoria</taxon>
        <taxon>Bdelloidea</taxon>
        <taxon>Philodinida</taxon>
        <taxon>Philodinidae</taxon>
        <taxon>Didymodactylos</taxon>
    </lineage>
</organism>
<comment type="caution">
    <text evidence="11">The sequence shown here is derived from an EMBL/GenBank/DDBJ whole genome shotgun (WGS) entry which is preliminary data.</text>
</comment>
<proteinExistence type="inferred from homology"/>
<comment type="subunit">
    <text evidence="8">Component of the Mediator complex.</text>
</comment>
<dbReference type="Pfam" id="PF07544">
    <property type="entry name" value="Med9"/>
    <property type="match status" value="1"/>
</dbReference>
<evidence type="ECO:0000256" key="4">
    <source>
        <dbReference type="ARBA" id="ARBA00023159"/>
    </source>
</evidence>
<protein>
    <recommendedName>
        <fullName evidence="8">Mediator of RNA polymerase II transcription subunit 9</fullName>
    </recommendedName>
    <alternativeName>
        <fullName evidence="8">Mediator complex subunit 9</fullName>
    </alternativeName>
</protein>
<evidence type="ECO:0000256" key="6">
    <source>
        <dbReference type="ARBA" id="ARBA00023242"/>
    </source>
</evidence>
<evidence type="ECO:0000313" key="11">
    <source>
        <dbReference type="EMBL" id="CAF0899998.1"/>
    </source>
</evidence>
<keyword evidence="6 8" id="KW-0539">Nucleus</keyword>
<evidence type="ECO:0000256" key="2">
    <source>
        <dbReference type="ARBA" id="ARBA00008089"/>
    </source>
</evidence>
<sequence length="172" mass="19578">MALAFPSVASNYPMNSSDVPTTTTNVKTDQQQNFDEETFNFLPRLTDILKNTEKKSSDVKIKLDELQKQFELCHDIIQKIDGIDYSVNEQQEQLNRTNNELISKTHLLKKHINLAKFDLNAPSPPPSHTTTNMNNSNNESINAMNIDDDLFLMADAHPTNETTNFSATDYHF</sequence>
<dbReference type="GO" id="GO:0003712">
    <property type="term" value="F:transcription coregulator activity"/>
    <property type="evidence" value="ECO:0007669"/>
    <property type="project" value="InterPro"/>
</dbReference>
<dbReference type="AlphaFoldDB" id="A0A813ZK08"/>
<name>A0A813ZK08_9BILA</name>
<dbReference type="EMBL" id="CAJOBA010000661">
    <property type="protein sequence ID" value="CAF3548147.1"/>
    <property type="molecule type" value="Genomic_DNA"/>
</dbReference>
<dbReference type="Proteomes" id="UP000681722">
    <property type="component" value="Unassembled WGS sequence"/>
</dbReference>
<evidence type="ECO:0000313" key="10">
    <source>
        <dbReference type="EMBL" id="CAF0767656.1"/>
    </source>
</evidence>
<evidence type="ECO:0000256" key="9">
    <source>
        <dbReference type="SAM" id="MobiDB-lite"/>
    </source>
</evidence>
<evidence type="ECO:0000256" key="5">
    <source>
        <dbReference type="ARBA" id="ARBA00023163"/>
    </source>
</evidence>
<dbReference type="EMBL" id="CAJNOQ010001509">
    <property type="protein sequence ID" value="CAF0899998.1"/>
    <property type="molecule type" value="Genomic_DNA"/>
</dbReference>
<dbReference type="PANTHER" id="PTHR20844:SF0">
    <property type="entry name" value="MEDIATOR OF RNA POLYMERASE II TRANSCRIPTION SUBUNIT 9"/>
    <property type="match status" value="1"/>
</dbReference>
<comment type="similarity">
    <text evidence="2 8">Belongs to the Mediator complex subunit 9 family.</text>
</comment>
<evidence type="ECO:0000256" key="3">
    <source>
        <dbReference type="ARBA" id="ARBA00023015"/>
    </source>
</evidence>
<dbReference type="InterPro" id="IPR011425">
    <property type="entry name" value="Med9"/>
</dbReference>
<evidence type="ECO:0000313" key="12">
    <source>
        <dbReference type="EMBL" id="CAF3548147.1"/>
    </source>
</evidence>
<evidence type="ECO:0000256" key="7">
    <source>
        <dbReference type="ARBA" id="ARBA00025687"/>
    </source>
</evidence>
<gene>
    <name evidence="8" type="primary">MED9</name>
    <name evidence="11" type="ORF">GPM918_LOCUS8584</name>
    <name evidence="10" type="ORF">OVA965_LOCUS2907</name>
    <name evidence="13" type="ORF">SRO942_LOCUS8584</name>
    <name evidence="12" type="ORF">TMI583_LOCUS2906</name>
</gene>
<dbReference type="EMBL" id="CAJNOK010000661">
    <property type="protein sequence ID" value="CAF0767656.1"/>
    <property type="molecule type" value="Genomic_DNA"/>
</dbReference>
<dbReference type="Proteomes" id="UP000682733">
    <property type="component" value="Unassembled WGS sequence"/>
</dbReference>
<keyword evidence="14" id="KW-1185">Reference proteome</keyword>
<comment type="function">
    <text evidence="7 8">Component of the Mediator complex, a coactivator involved in the regulated transcription of nearly all RNA polymerase II-dependent genes. Mediator functions as a bridge to convey information from gene-specific regulatory proteins to the basal RNA polymerase II transcription machinery. Mediator is recruited to promoters by direct interactions with regulatory proteins and serves as a scaffold for the assembly of a functional preinitiation complex with RNA polymerase II and the general transcription factors.</text>
</comment>
<dbReference type="GO" id="GO:0006357">
    <property type="term" value="P:regulation of transcription by RNA polymerase II"/>
    <property type="evidence" value="ECO:0007669"/>
    <property type="project" value="InterPro"/>
</dbReference>
<keyword evidence="5 8" id="KW-0804">Transcription</keyword>
<dbReference type="InterPro" id="IPR039242">
    <property type="entry name" value="MED9_metazoa"/>
</dbReference>
<dbReference type="PANTHER" id="PTHR20844">
    <property type="entry name" value="MEDIATOR OF RNA POLYMERASE II TRANSCRIPTION, SUBUNIT 9"/>
    <property type="match status" value="1"/>
</dbReference>
<dbReference type="OrthoDB" id="10041494at2759"/>
<evidence type="ECO:0000256" key="1">
    <source>
        <dbReference type="ARBA" id="ARBA00004123"/>
    </source>
</evidence>
<dbReference type="EMBL" id="CAJOBC010001509">
    <property type="protein sequence ID" value="CAF3682628.1"/>
    <property type="molecule type" value="Genomic_DNA"/>
</dbReference>
<comment type="subcellular location">
    <subcellularLocation>
        <location evidence="1 8">Nucleus</location>
    </subcellularLocation>
</comment>
<dbReference type="Proteomes" id="UP000677228">
    <property type="component" value="Unassembled WGS sequence"/>
</dbReference>
<evidence type="ECO:0000313" key="14">
    <source>
        <dbReference type="Proteomes" id="UP000663829"/>
    </source>
</evidence>
<evidence type="ECO:0000256" key="8">
    <source>
        <dbReference type="RuleBase" id="RU364145"/>
    </source>
</evidence>
<feature type="region of interest" description="Disordered" evidence="9">
    <location>
        <begin position="120"/>
        <end position="139"/>
    </location>
</feature>
<reference evidence="11" key="1">
    <citation type="submission" date="2021-02" db="EMBL/GenBank/DDBJ databases">
        <authorList>
            <person name="Nowell W R."/>
        </authorList>
    </citation>
    <scope>NUCLEOTIDE SEQUENCE</scope>
</reference>
<dbReference type="GO" id="GO:0016592">
    <property type="term" value="C:mediator complex"/>
    <property type="evidence" value="ECO:0007669"/>
    <property type="project" value="InterPro"/>
</dbReference>
<evidence type="ECO:0000313" key="13">
    <source>
        <dbReference type="EMBL" id="CAF3682628.1"/>
    </source>
</evidence>
<accession>A0A813ZK08</accession>
<feature type="compositionally biased region" description="Low complexity" evidence="9">
    <location>
        <begin position="128"/>
        <end position="139"/>
    </location>
</feature>
<dbReference type="Proteomes" id="UP000663829">
    <property type="component" value="Unassembled WGS sequence"/>
</dbReference>
<keyword evidence="3 8" id="KW-0805">Transcription regulation</keyword>
<keyword evidence="4 8" id="KW-0010">Activator</keyword>